<dbReference type="Proteomes" id="UP000011082">
    <property type="component" value="Unassembled WGS sequence"/>
</dbReference>
<keyword evidence="2" id="KW-1185">Reference proteome</keyword>
<evidence type="ECO:0000313" key="1">
    <source>
        <dbReference type="EMBL" id="ELA41700.1"/>
    </source>
</evidence>
<protein>
    <submittedName>
        <fullName evidence="1">Uncharacterized protein</fullName>
    </submittedName>
</protein>
<evidence type="ECO:0000313" key="2">
    <source>
        <dbReference type="Proteomes" id="UP000011082"/>
    </source>
</evidence>
<dbReference type="STRING" id="993615.L2GMI7"/>
<dbReference type="OrthoDB" id="2196221at2759"/>
<reference evidence="2" key="1">
    <citation type="submission" date="2011-05" db="EMBL/GenBank/DDBJ databases">
        <title>The genome sequence of Vittaforma corneae strain ATCC 50505.</title>
        <authorList>
            <consortium name="The Broad Institute Genome Sequencing Platform"/>
            <person name="Cuomo C."/>
            <person name="Didier E."/>
            <person name="Bowers L."/>
            <person name="Young S.K."/>
            <person name="Zeng Q."/>
            <person name="Gargeya S."/>
            <person name="Fitzgerald M."/>
            <person name="Haas B."/>
            <person name="Abouelleil A."/>
            <person name="Alvarado L."/>
            <person name="Arachchi H.M."/>
            <person name="Berlin A."/>
            <person name="Chapman S.B."/>
            <person name="Gearin G."/>
            <person name="Goldberg J."/>
            <person name="Griggs A."/>
            <person name="Gujja S."/>
            <person name="Hansen M."/>
            <person name="Heiman D."/>
            <person name="Howarth C."/>
            <person name="Larimer J."/>
            <person name="Lui A."/>
            <person name="MacDonald P.J.P."/>
            <person name="McCowen C."/>
            <person name="Montmayeur A."/>
            <person name="Murphy C."/>
            <person name="Neiman D."/>
            <person name="Pearson M."/>
            <person name="Priest M."/>
            <person name="Roberts A."/>
            <person name="Saif S."/>
            <person name="Shea T."/>
            <person name="Sisk P."/>
            <person name="Stolte C."/>
            <person name="Sykes S."/>
            <person name="Wortman J."/>
            <person name="Nusbaum C."/>
            <person name="Birren B."/>
        </authorList>
    </citation>
    <scope>NUCLEOTIDE SEQUENCE [LARGE SCALE GENOMIC DNA]</scope>
    <source>
        <strain evidence="2">ATCC 50505</strain>
    </source>
</reference>
<dbReference type="RefSeq" id="XP_007604650.1">
    <property type="nucleotide sequence ID" value="XM_007604588.1"/>
</dbReference>
<proteinExistence type="predicted"/>
<dbReference type="VEuPathDB" id="MicrosporidiaDB:VICG_01204"/>
<name>L2GMI7_VITCO</name>
<gene>
    <name evidence="1" type="ORF">VICG_01204</name>
</gene>
<dbReference type="HOGENOM" id="CLU_1688107_0_0_1"/>
<dbReference type="InParanoid" id="L2GMI7"/>
<dbReference type="GeneID" id="19881915"/>
<dbReference type="AlphaFoldDB" id="L2GMI7"/>
<sequence>MFSLSEQEIQDLIDKHNGKCMNKENTPEYDLKTVVECGLMFLYGKQHLKGGKVVQCAEKLNLYKKHKCREGDKKICKHYKSRFLDITNINPLEKTQNTLKTCWTGHNLAILTADFTLQGYFKRDLLFQKKFPPASSIIAGADKICVGLFSRGSCLF</sequence>
<organism evidence="1 2">
    <name type="scientific">Vittaforma corneae (strain ATCC 50505)</name>
    <name type="common">Microsporidian parasite</name>
    <name type="synonym">Nosema corneum</name>
    <dbReference type="NCBI Taxonomy" id="993615"/>
    <lineage>
        <taxon>Eukaryota</taxon>
        <taxon>Fungi</taxon>
        <taxon>Fungi incertae sedis</taxon>
        <taxon>Microsporidia</taxon>
        <taxon>Nosematidae</taxon>
        <taxon>Vittaforma</taxon>
    </lineage>
</organism>
<accession>L2GMI7</accession>
<dbReference type="EMBL" id="JH370139">
    <property type="protein sequence ID" value="ELA41700.1"/>
    <property type="molecule type" value="Genomic_DNA"/>
</dbReference>